<dbReference type="FunFam" id="3.40.50.1970:FF:000003">
    <property type="entry name" value="Alcohol dehydrogenase, iron-containing"/>
    <property type="match status" value="1"/>
</dbReference>
<accession>A0A7V0MZ18</accession>
<dbReference type="SUPFAM" id="SSF56796">
    <property type="entry name" value="Dehydroquinate synthase-like"/>
    <property type="match status" value="1"/>
</dbReference>
<dbReference type="EMBL" id="DRBC01000181">
    <property type="protein sequence ID" value="HDN84719.1"/>
    <property type="molecule type" value="Genomic_DNA"/>
</dbReference>
<evidence type="ECO:0000256" key="2">
    <source>
        <dbReference type="ARBA" id="ARBA00023002"/>
    </source>
</evidence>
<name>A0A7V0MZ18_UNCAE</name>
<keyword evidence="2" id="KW-0560">Oxidoreductase</keyword>
<dbReference type="InterPro" id="IPR001670">
    <property type="entry name" value="ADH_Fe/GldA"/>
</dbReference>
<evidence type="ECO:0000313" key="5">
    <source>
        <dbReference type="EMBL" id="HDN84719.1"/>
    </source>
</evidence>
<feature type="non-terminal residue" evidence="5">
    <location>
        <position position="1"/>
    </location>
</feature>
<feature type="domain" description="Fe-containing alcohol dehydrogenase-like C-terminal" evidence="4">
    <location>
        <begin position="159"/>
        <end position="352"/>
    </location>
</feature>
<dbReference type="Pfam" id="PF00465">
    <property type="entry name" value="Fe-ADH"/>
    <property type="match status" value="1"/>
</dbReference>
<dbReference type="GO" id="GO:0046872">
    <property type="term" value="F:metal ion binding"/>
    <property type="evidence" value="ECO:0007669"/>
    <property type="project" value="InterPro"/>
</dbReference>
<dbReference type="Gene3D" id="1.20.1090.10">
    <property type="entry name" value="Dehydroquinate synthase-like - alpha domain"/>
    <property type="match status" value="1"/>
</dbReference>
<dbReference type="Proteomes" id="UP000885660">
    <property type="component" value="Unassembled WGS sequence"/>
</dbReference>
<dbReference type="InterPro" id="IPR056798">
    <property type="entry name" value="ADH_Fe_C"/>
</dbReference>
<evidence type="ECO:0000259" key="3">
    <source>
        <dbReference type="Pfam" id="PF00465"/>
    </source>
</evidence>
<dbReference type="CDD" id="cd08551">
    <property type="entry name" value="Fe-ADH"/>
    <property type="match status" value="1"/>
</dbReference>
<proteinExistence type="inferred from homology"/>
<reference evidence="5" key="1">
    <citation type="journal article" date="2020" name="mSystems">
        <title>Genome- and Community-Level Interaction Insights into Carbon Utilization and Element Cycling Functions of Hydrothermarchaeota in Hydrothermal Sediment.</title>
        <authorList>
            <person name="Zhou Z."/>
            <person name="Liu Y."/>
            <person name="Xu W."/>
            <person name="Pan J."/>
            <person name="Luo Z.H."/>
            <person name="Li M."/>
        </authorList>
    </citation>
    <scope>NUCLEOTIDE SEQUENCE [LARGE SCALE GENOMIC DNA]</scope>
    <source>
        <strain evidence="5">HyVt-219</strain>
    </source>
</reference>
<dbReference type="Pfam" id="PF25137">
    <property type="entry name" value="ADH_Fe_C"/>
    <property type="match status" value="1"/>
</dbReference>
<gene>
    <name evidence="5" type="ORF">ENG47_03045</name>
</gene>
<feature type="domain" description="Alcohol dehydrogenase iron-type/glycerol dehydrogenase GldA" evidence="3">
    <location>
        <begin position="1"/>
        <end position="147"/>
    </location>
</feature>
<dbReference type="InterPro" id="IPR039697">
    <property type="entry name" value="Alcohol_dehydrogenase_Fe"/>
</dbReference>
<dbReference type="PANTHER" id="PTHR11496:SF102">
    <property type="entry name" value="ALCOHOL DEHYDROGENASE 4"/>
    <property type="match status" value="1"/>
</dbReference>
<sequence>AFIVTGKKSARKFGFLQTLENSLKKEKIEPFFFEKVEPNPSIKTVENGASLFKEKKCDVIIALGGGSALDAGKAIGVLVTNPGPIQNFFGKNKVKNPIPPLIAIPTTSGTGSEVTPYAVITDVKEDNHQKKILSDPHIFPKEALVDPNLTFSLSAEVTSDTGIDALSHAIESYVSRRSFPLSESIALQAIEIIGKYLPKLINSPKDAEARSQLMYASMLAGIAIAQTGTTLLHAMGYRLTSDLGLPHGRANGVLFPYFWEVNFSGNPEKFSRIIGYLDESARESRRKNASESALLLKEFLYRVGLPRDLSIKINEETTIQFAKEAMENKEKMANNPKILNMDEIVDIYKKALQC</sequence>
<comment type="similarity">
    <text evidence="1">Belongs to the iron-containing alcohol dehydrogenase family.</text>
</comment>
<dbReference type="Gene3D" id="3.40.50.1970">
    <property type="match status" value="1"/>
</dbReference>
<organism evidence="5">
    <name type="scientific">Aerophobetes bacterium</name>
    <dbReference type="NCBI Taxonomy" id="2030807"/>
    <lineage>
        <taxon>Bacteria</taxon>
        <taxon>Candidatus Aerophobota</taxon>
    </lineage>
</organism>
<evidence type="ECO:0000259" key="4">
    <source>
        <dbReference type="Pfam" id="PF25137"/>
    </source>
</evidence>
<comment type="caution">
    <text evidence="5">The sequence shown here is derived from an EMBL/GenBank/DDBJ whole genome shotgun (WGS) entry which is preliminary data.</text>
</comment>
<dbReference type="GO" id="GO:0004022">
    <property type="term" value="F:alcohol dehydrogenase (NAD+) activity"/>
    <property type="evidence" value="ECO:0007669"/>
    <property type="project" value="TreeGrafter"/>
</dbReference>
<dbReference type="AlphaFoldDB" id="A0A7V0MZ18"/>
<dbReference type="PANTHER" id="PTHR11496">
    <property type="entry name" value="ALCOHOL DEHYDROGENASE"/>
    <property type="match status" value="1"/>
</dbReference>
<evidence type="ECO:0000256" key="1">
    <source>
        <dbReference type="ARBA" id="ARBA00007358"/>
    </source>
</evidence>
<protein>
    <submittedName>
        <fullName evidence="5">Iron-containing alcohol dehydrogenase</fullName>
    </submittedName>
</protein>